<reference evidence="3 4" key="1">
    <citation type="submission" date="2016-12" db="EMBL/GenBank/DDBJ databases">
        <authorList>
            <person name="Song W.-J."/>
            <person name="Kurnit D.M."/>
        </authorList>
    </citation>
    <scope>NUCLEOTIDE SEQUENCE [LARGE SCALE GENOMIC DNA]</scope>
    <source>
        <strain evidence="3 4">DSM 11393</strain>
    </source>
</reference>
<sequence length="319" mass="35923">MQKIAVWNTAFLGDAVLTLPLLENLHKAYPEAKIDFWVRKGLSPLFSKIPYINKVYEFDKRGKQKALFSVIPLSREIKKQNYDCWISAHTSLRSGLVALLSKVPKRIGYKQAKTHFIHNLAYTDYVERQFPEVPEIERLNNLLRPLNIEPSELNPNFYLATPNAESLAKFSEGFGFIPSTKSLNRHNVFLSESTSKQTVLGLHPGSTWKTKQWLPEYFAKLAIFALNKGSKTVIFAGPGEEVIANQVNSLILTQLNAEKKYDLTKNILNLAGKLSLTELTECINLLDAYVCNDSGTMHISWSLGTPTFGIFGPTIPEFG</sequence>
<dbReference type="GO" id="GO:0005829">
    <property type="term" value="C:cytosol"/>
    <property type="evidence" value="ECO:0007669"/>
    <property type="project" value="TreeGrafter"/>
</dbReference>
<gene>
    <name evidence="3" type="ORF">SAMN02745728_00959</name>
</gene>
<dbReference type="CDD" id="cd03789">
    <property type="entry name" value="GT9_LPS_heptosyltransferase"/>
    <property type="match status" value="1"/>
</dbReference>
<dbReference type="STRING" id="1121455.SAMN02745728_00959"/>
<keyword evidence="2 3" id="KW-0808">Transferase</keyword>
<dbReference type="Gene3D" id="3.40.50.2000">
    <property type="entry name" value="Glycogen Phosphorylase B"/>
    <property type="match status" value="2"/>
</dbReference>
<dbReference type="EMBL" id="FRDI01000003">
    <property type="protein sequence ID" value="SHN57844.1"/>
    <property type="molecule type" value="Genomic_DNA"/>
</dbReference>
<evidence type="ECO:0000313" key="4">
    <source>
        <dbReference type="Proteomes" id="UP000186469"/>
    </source>
</evidence>
<evidence type="ECO:0000256" key="1">
    <source>
        <dbReference type="ARBA" id="ARBA00022676"/>
    </source>
</evidence>
<dbReference type="InterPro" id="IPR002201">
    <property type="entry name" value="Glyco_trans_9"/>
</dbReference>
<keyword evidence="4" id="KW-1185">Reference proteome</keyword>
<dbReference type="GO" id="GO:0008713">
    <property type="term" value="F:ADP-heptose-lipopolysaccharide heptosyltransferase activity"/>
    <property type="evidence" value="ECO:0007669"/>
    <property type="project" value="TreeGrafter"/>
</dbReference>
<feature type="non-terminal residue" evidence="3">
    <location>
        <position position="319"/>
    </location>
</feature>
<dbReference type="SUPFAM" id="SSF53756">
    <property type="entry name" value="UDP-Glycosyltransferase/glycogen phosphorylase"/>
    <property type="match status" value="1"/>
</dbReference>
<dbReference type="RefSeq" id="WP_072696630.1">
    <property type="nucleotide sequence ID" value="NZ_FRDI01000003.1"/>
</dbReference>
<protein>
    <submittedName>
        <fullName evidence="3">Heptosyltransferase-2</fullName>
    </submittedName>
</protein>
<name>A0A1M7SHA6_9BACT</name>
<dbReference type="AlphaFoldDB" id="A0A1M7SHA6"/>
<dbReference type="OrthoDB" id="9760688at2"/>
<evidence type="ECO:0000313" key="3">
    <source>
        <dbReference type="EMBL" id="SHN57844.1"/>
    </source>
</evidence>
<dbReference type="GO" id="GO:0009244">
    <property type="term" value="P:lipopolysaccharide core region biosynthetic process"/>
    <property type="evidence" value="ECO:0007669"/>
    <property type="project" value="TreeGrafter"/>
</dbReference>
<proteinExistence type="predicted"/>
<evidence type="ECO:0000256" key="2">
    <source>
        <dbReference type="ARBA" id="ARBA00022679"/>
    </source>
</evidence>
<accession>A0A1M7SHA6</accession>
<dbReference type="InterPro" id="IPR051199">
    <property type="entry name" value="LPS_LOS_Heptosyltrfase"/>
</dbReference>
<organism evidence="3 4">
    <name type="scientific">Desulfovibrio litoralis DSM 11393</name>
    <dbReference type="NCBI Taxonomy" id="1121455"/>
    <lineage>
        <taxon>Bacteria</taxon>
        <taxon>Pseudomonadati</taxon>
        <taxon>Thermodesulfobacteriota</taxon>
        <taxon>Desulfovibrionia</taxon>
        <taxon>Desulfovibrionales</taxon>
        <taxon>Desulfovibrionaceae</taxon>
        <taxon>Desulfovibrio</taxon>
    </lineage>
</organism>
<dbReference type="Proteomes" id="UP000186469">
    <property type="component" value="Unassembled WGS sequence"/>
</dbReference>
<keyword evidence="1" id="KW-0328">Glycosyltransferase</keyword>
<dbReference type="Pfam" id="PF01075">
    <property type="entry name" value="Glyco_transf_9"/>
    <property type="match status" value="1"/>
</dbReference>
<dbReference type="PANTHER" id="PTHR30160">
    <property type="entry name" value="TETRAACYLDISACCHARIDE 4'-KINASE-RELATED"/>
    <property type="match status" value="1"/>
</dbReference>